<dbReference type="Proteomes" id="UP001283361">
    <property type="component" value="Unassembled WGS sequence"/>
</dbReference>
<keyword evidence="1" id="KW-0472">Membrane</keyword>
<name>A0AAE1DGC7_9GAST</name>
<keyword evidence="1" id="KW-0812">Transmembrane</keyword>
<keyword evidence="1" id="KW-1133">Transmembrane helix</keyword>
<keyword evidence="3" id="KW-1185">Reference proteome</keyword>
<organism evidence="2 3">
    <name type="scientific">Elysia crispata</name>
    <name type="common">lettuce slug</name>
    <dbReference type="NCBI Taxonomy" id="231223"/>
    <lineage>
        <taxon>Eukaryota</taxon>
        <taxon>Metazoa</taxon>
        <taxon>Spiralia</taxon>
        <taxon>Lophotrochozoa</taxon>
        <taxon>Mollusca</taxon>
        <taxon>Gastropoda</taxon>
        <taxon>Heterobranchia</taxon>
        <taxon>Euthyneura</taxon>
        <taxon>Panpulmonata</taxon>
        <taxon>Sacoglossa</taxon>
        <taxon>Placobranchoidea</taxon>
        <taxon>Plakobranchidae</taxon>
        <taxon>Elysia</taxon>
    </lineage>
</organism>
<reference evidence="2" key="1">
    <citation type="journal article" date="2023" name="G3 (Bethesda)">
        <title>A reference genome for the long-term kleptoplast-retaining sea slug Elysia crispata morphotype clarki.</title>
        <authorList>
            <person name="Eastman K.E."/>
            <person name="Pendleton A.L."/>
            <person name="Shaikh M.A."/>
            <person name="Suttiyut T."/>
            <person name="Ogas R."/>
            <person name="Tomko P."/>
            <person name="Gavelis G."/>
            <person name="Widhalm J.R."/>
            <person name="Wisecaver J.H."/>
        </authorList>
    </citation>
    <scope>NUCLEOTIDE SEQUENCE</scope>
    <source>
        <strain evidence="2">ECLA1</strain>
    </source>
</reference>
<accession>A0AAE1DGC7</accession>
<sequence length="94" mass="10911">MRTRNEDSFPHGQVFEPVSAQRHRAGTGSCSAYWRWCNHLIDFSPEGSTVGSGHVYFLISRDITYIMTHFTFLLISFLPRLTRSQKKMIMLVED</sequence>
<dbReference type="AlphaFoldDB" id="A0AAE1DGC7"/>
<evidence type="ECO:0000313" key="3">
    <source>
        <dbReference type="Proteomes" id="UP001283361"/>
    </source>
</evidence>
<protein>
    <submittedName>
        <fullName evidence="2">Uncharacterized protein</fullName>
    </submittedName>
</protein>
<evidence type="ECO:0000256" key="1">
    <source>
        <dbReference type="SAM" id="Phobius"/>
    </source>
</evidence>
<dbReference type="EMBL" id="JAWDGP010003905">
    <property type="protein sequence ID" value="KAK3769546.1"/>
    <property type="molecule type" value="Genomic_DNA"/>
</dbReference>
<feature type="transmembrane region" description="Helical" evidence="1">
    <location>
        <begin position="63"/>
        <end position="81"/>
    </location>
</feature>
<evidence type="ECO:0000313" key="2">
    <source>
        <dbReference type="EMBL" id="KAK3769546.1"/>
    </source>
</evidence>
<gene>
    <name evidence="2" type="ORF">RRG08_044741</name>
</gene>
<comment type="caution">
    <text evidence="2">The sequence shown here is derived from an EMBL/GenBank/DDBJ whole genome shotgun (WGS) entry which is preliminary data.</text>
</comment>
<proteinExistence type="predicted"/>